<feature type="transmembrane region" description="Helical" evidence="8">
    <location>
        <begin position="350"/>
        <end position="367"/>
    </location>
</feature>
<name>A0A7K1V4M6_9NOCA</name>
<evidence type="ECO:0000256" key="1">
    <source>
        <dbReference type="ARBA" id="ARBA00004651"/>
    </source>
</evidence>
<proteinExistence type="inferred from homology"/>
<organism evidence="9 10">
    <name type="scientific">Nocardia terrae</name>
    <dbReference type="NCBI Taxonomy" id="2675851"/>
    <lineage>
        <taxon>Bacteria</taxon>
        <taxon>Bacillati</taxon>
        <taxon>Actinomycetota</taxon>
        <taxon>Actinomycetes</taxon>
        <taxon>Mycobacteriales</taxon>
        <taxon>Nocardiaceae</taxon>
        <taxon>Nocardia</taxon>
    </lineage>
</organism>
<dbReference type="Proteomes" id="UP000466794">
    <property type="component" value="Unassembled WGS sequence"/>
</dbReference>
<keyword evidence="5 8" id="KW-1133">Transmembrane helix</keyword>
<keyword evidence="3" id="KW-0808">Transferase</keyword>
<feature type="transmembrane region" description="Helical" evidence="8">
    <location>
        <begin position="154"/>
        <end position="173"/>
    </location>
</feature>
<dbReference type="GO" id="GO:0016758">
    <property type="term" value="F:hexosyltransferase activity"/>
    <property type="evidence" value="ECO:0007669"/>
    <property type="project" value="InterPro"/>
</dbReference>
<feature type="transmembrane region" description="Helical" evidence="8">
    <location>
        <begin position="75"/>
        <end position="95"/>
    </location>
</feature>
<dbReference type="AlphaFoldDB" id="A0A7K1V4M6"/>
<comment type="similarity">
    <text evidence="7">Belongs to the glycosyltransferase 87 family.</text>
</comment>
<dbReference type="EMBL" id="WRPP01000006">
    <property type="protein sequence ID" value="MVU81442.1"/>
    <property type="molecule type" value="Genomic_DNA"/>
</dbReference>
<comment type="subcellular location">
    <subcellularLocation>
        <location evidence="1">Cell membrane</location>
        <topology evidence="1">Multi-pass membrane protein</topology>
    </subcellularLocation>
</comment>
<feature type="transmembrane region" description="Helical" evidence="8">
    <location>
        <begin position="50"/>
        <end position="68"/>
    </location>
</feature>
<dbReference type="GO" id="GO:0005886">
    <property type="term" value="C:plasma membrane"/>
    <property type="evidence" value="ECO:0007669"/>
    <property type="project" value="UniProtKB-SubCell"/>
</dbReference>
<evidence type="ECO:0000313" key="9">
    <source>
        <dbReference type="EMBL" id="MVU81442.1"/>
    </source>
</evidence>
<keyword evidence="10" id="KW-1185">Reference proteome</keyword>
<sequence length="401" mass="44083">MTLVFTTVDPWLKKAGILAGGLDVHIYREGAWRLLHGHSLYLDETVGGLLYTYTPFSAIVFMPGLAVPAAWITDAFLLVNLAVLYACVLMCWRLLGYRLSARLASIAALLAITCVFLEPVRTTLFYGQINLVLMLLVLWDFSRADGSRLRGVGVGLAAGVKLVPAFFIVQNLALRQWRSAATATAALAGTVALAWIVSPSDSRQYWFSTFFHSDRIAPDTEPANQSIRGVLAHLSGGSSPVWLWLALAAAVAGLGLWMSVLLYRRDERLLSVTLAGMTACAVSPFSWGHHWVWFVPLLVHLIHRAQTRPGWWVAAVSLFVSTGAWTYQWAPDYASVGVFVLPKPWHSEPVLENVYMVVFAFALLYAWRVIRTVADGIVGTSVQSSATNRGSALMSGRERTD</sequence>
<dbReference type="InterPro" id="IPR018584">
    <property type="entry name" value="GT87"/>
</dbReference>
<gene>
    <name evidence="9" type="ORF">GPX89_29900</name>
</gene>
<evidence type="ECO:0000256" key="7">
    <source>
        <dbReference type="ARBA" id="ARBA00024033"/>
    </source>
</evidence>
<evidence type="ECO:0000256" key="6">
    <source>
        <dbReference type="ARBA" id="ARBA00023136"/>
    </source>
</evidence>
<reference evidence="9 10" key="1">
    <citation type="submission" date="2019-12" db="EMBL/GenBank/DDBJ databases">
        <title>Nocardia sp. nov. ET3-3 isolated from soil.</title>
        <authorList>
            <person name="Kanchanasin P."/>
            <person name="Tanasupawat S."/>
            <person name="Yuki M."/>
            <person name="Kudo T."/>
        </authorList>
    </citation>
    <scope>NUCLEOTIDE SEQUENCE [LARGE SCALE GENOMIC DNA]</scope>
    <source>
        <strain evidence="9 10">ET3-3</strain>
    </source>
</reference>
<evidence type="ECO:0000256" key="8">
    <source>
        <dbReference type="SAM" id="Phobius"/>
    </source>
</evidence>
<keyword evidence="6 8" id="KW-0472">Membrane</keyword>
<evidence type="ECO:0000256" key="2">
    <source>
        <dbReference type="ARBA" id="ARBA00022475"/>
    </source>
</evidence>
<protein>
    <submittedName>
        <fullName evidence="9">DUF2029 domain-containing protein</fullName>
    </submittedName>
</protein>
<feature type="transmembrane region" description="Helical" evidence="8">
    <location>
        <begin position="180"/>
        <end position="198"/>
    </location>
</feature>
<evidence type="ECO:0000256" key="5">
    <source>
        <dbReference type="ARBA" id="ARBA00022989"/>
    </source>
</evidence>
<feature type="transmembrane region" description="Helical" evidence="8">
    <location>
        <begin position="124"/>
        <end position="142"/>
    </location>
</feature>
<evidence type="ECO:0000256" key="4">
    <source>
        <dbReference type="ARBA" id="ARBA00022692"/>
    </source>
</evidence>
<feature type="transmembrane region" description="Helical" evidence="8">
    <location>
        <begin position="241"/>
        <end position="263"/>
    </location>
</feature>
<accession>A0A7K1V4M6</accession>
<feature type="transmembrane region" description="Helical" evidence="8">
    <location>
        <begin position="310"/>
        <end position="330"/>
    </location>
</feature>
<feature type="transmembrane region" description="Helical" evidence="8">
    <location>
        <begin position="101"/>
        <end position="117"/>
    </location>
</feature>
<evidence type="ECO:0000313" key="10">
    <source>
        <dbReference type="Proteomes" id="UP000466794"/>
    </source>
</evidence>
<keyword evidence="2" id="KW-1003">Cell membrane</keyword>
<keyword evidence="4 8" id="KW-0812">Transmembrane</keyword>
<dbReference type="Pfam" id="PF09594">
    <property type="entry name" value="GT87"/>
    <property type="match status" value="1"/>
</dbReference>
<comment type="caution">
    <text evidence="9">The sequence shown here is derived from an EMBL/GenBank/DDBJ whole genome shotgun (WGS) entry which is preliminary data.</text>
</comment>
<evidence type="ECO:0000256" key="3">
    <source>
        <dbReference type="ARBA" id="ARBA00022679"/>
    </source>
</evidence>